<sequence>MFLGNVPQATPGVMENMGVSLGLVGCIQSLKINSKEYDLVYPGSLDIEDGAEIGECGNNPCASLPCQNGGTCVKLEDEKFKCMCQQSHTGETCEEDVDPCSSSPCYMGATCNSMDEGSFSCKCPQGRTGEFCEDLIPEKHQTSIPEFNGRAYIEQPKLEVTSDTSLTVEIWFMAYSPNGMLLYNGQLPMGKGDFISINLVEGYVNYRYNLGSGTANITSRSPLTLNQWHQVVVTRYNRLGTLRVNDEELVDGESDPPSNELNLNQPLYIGGFSDRSQLSYMSGVVTGLKGAIQRVTVNGIIMGDLLESATNHYAVTRYFGPPCGGADENPCRNGGTCIPNLNDFMCKCSPDYMGKTCDKTAANGEMDKPVMFDGNLFLYYPNLVTRDVKGQIQNDYKLKLRTTADSGLILWQNMGNTVRGDYFAILLVDGYLQLNYNLGKQNPADLFIIRSTVRINDGEWHMIRVARNKRYGALTVDSHEAVTATSPTGATQLDTNGILWIGGAPNIPTELPEPYKQGFTGCIEEVFVGEQQLHLVHDGQNDVQTFCQDER</sequence>
<dbReference type="PROSITE" id="PS00022">
    <property type="entry name" value="EGF_1"/>
    <property type="match status" value="3"/>
</dbReference>
<dbReference type="GeneID" id="106815157"/>
<dbReference type="PANTHER" id="PTHR15036">
    <property type="entry name" value="PIKACHURIN-LIKE PROTEIN"/>
    <property type="match status" value="1"/>
</dbReference>
<dbReference type="SUPFAM" id="SSF57196">
    <property type="entry name" value="EGF/Laminin"/>
    <property type="match status" value="1"/>
</dbReference>
<comment type="caution">
    <text evidence="2">Lacks conserved residue(s) required for the propagation of feature annotation.</text>
</comment>
<evidence type="ECO:0000313" key="5">
    <source>
        <dbReference type="Proteomes" id="UP000695022"/>
    </source>
</evidence>
<dbReference type="CDD" id="cd00054">
    <property type="entry name" value="EGF_CA"/>
    <property type="match status" value="3"/>
</dbReference>
<evidence type="ECO:0000259" key="3">
    <source>
        <dbReference type="PROSITE" id="PS50025"/>
    </source>
</evidence>
<proteinExistence type="predicted"/>
<feature type="domain" description="Laminin G" evidence="3">
    <location>
        <begin position="142"/>
        <end position="323"/>
    </location>
</feature>
<evidence type="ECO:0000256" key="2">
    <source>
        <dbReference type="PROSITE-ProRule" id="PRU00076"/>
    </source>
</evidence>
<feature type="disulfide bond" evidence="2">
    <location>
        <begin position="84"/>
        <end position="93"/>
    </location>
</feature>
<dbReference type="InterPro" id="IPR001881">
    <property type="entry name" value="EGF-like_Ca-bd_dom"/>
</dbReference>
<name>A0ABM1ESA4_PRICU</name>
<evidence type="ECO:0000259" key="4">
    <source>
        <dbReference type="PROSITE" id="PS50026"/>
    </source>
</evidence>
<dbReference type="SUPFAM" id="SSF49899">
    <property type="entry name" value="Concanavalin A-like lectins/glucanases"/>
    <property type="match status" value="2"/>
</dbReference>
<keyword evidence="1 2" id="KW-1015">Disulfide bond</keyword>
<dbReference type="InterPro" id="IPR000742">
    <property type="entry name" value="EGF"/>
</dbReference>
<dbReference type="SMART" id="SM00181">
    <property type="entry name" value="EGF"/>
    <property type="match status" value="3"/>
</dbReference>
<dbReference type="PROSITE" id="PS50026">
    <property type="entry name" value="EGF_3"/>
    <property type="match status" value="3"/>
</dbReference>
<feature type="domain" description="EGF-like" evidence="4">
    <location>
        <begin position="96"/>
        <end position="133"/>
    </location>
</feature>
<feature type="domain" description="Laminin G" evidence="3">
    <location>
        <begin position="1"/>
        <end position="56"/>
    </location>
</feature>
<feature type="disulfide bond" evidence="2">
    <location>
        <begin position="348"/>
        <end position="357"/>
    </location>
</feature>
<dbReference type="RefSeq" id="XP_014675075.1">
    <property type="nucleotide sequence ID" value="XM_014819589.1"/>
</dbReference>
<dbReference type="Gene3D" id="2.10.25.10">
    <property type="entry name" value="Laminin"/>
    <property type="match status" value="3"/>
</dbReference>
<dbReference type="InterPro" id="IPR013320">
    <property type="entry name" value="ConA-like_dom_sf"/>
</dbReference>
<gene>
    <name evidence="6" type="primary">LOC106815157</name>
</gene>
<dbReference type="CDD" id="cd00110">
    <property type="entry name" value="LamG"/>
    <property type="match status" value="2"/>
</dbReference>
<feature type="domain" description="EGF-like" evidence="4">
    <location>
        <begin position="57"/>
        <end position="94"/>
    </location>
</feature>
<feature type="domain" description="Laminin G" evidence="3">
    <location>
        <begin position="367"/>
        <end position="547"/>
    </location>
</feature>
<keyword evidence="2" id="KW-0245">EGF-like domain</keyword>
<dbReference type="Gene3D" id="2.60.120.200">
    <property type="match status" value="2"/>
</dbReference>
<dbReference type="SMART" id="SM00179">
    <property type="entry name" value="EGF_CA"/>
    <property type="match status" value="3"/>
</dbReference>
<dbReference type="Proteomes" id="UP000695022">
    <property type="component" value="Unplaced"/>
</dbReference>
<accession>A0ABM1ESA4</accession>
<dbReference type="PROSITE" id="PS50025">
    <property type="entry name" value="LAM_G_DOMAIN"/>
    <property type="match status" value="3"/>
</dbReference>
<evidence type="ECO:0000313" key="6">
    <source>
        <dbReference type="RefSeq" id="XP_014675075.1"/>
    </source>
</evidence>
<reference evidence="6" key="1">
    <citation type="submission" date="2025-08" db="UniProtKB">
        <authorList>
            <consortium name="RefSeq"/>
        </authorList>
    </citation>
    <scope>IDENTIFICATION</scope>
</reference>
<feature type="domain" description="EGF-like" evidence="4">
    <location>
        <begin position="319"/>
        <end position="358"/>
    </location>
</feature>
<dbReference type="PANTHER" id="PTHR15036:SF83">
    <property type="entry name" value="AGRIN"/>
    <property type="match status" value="1"/>
</dbReference>
<dbReference type="InterPro" id="IPR001791">
    <property type="entry name" value="Laminin_G"/>
</dbReference>
<dbReference type="Pfam" id="PF00008">
    <property type="entry name" value="EGF"/>
    <property type="match status" value="3"/>
</dbReference>
<keyword evidence="5" id="KW-1185">Reference proteome</keyword>
<dbReference type="Pfam" id="PF00054">
    <property type="entry name" value="Laminin_G_1"/>
    <property type="match status" value="2"/>
</dbReference>
<protein>
    <submittedName>
        <fullName evidence="6">Agrin-like</fullName>
    </submittedName>
</protein>
<feature type="disulfide bond" evidence="2">
    <location>
        <begin position="123"/>
        <end position="132"/>
    </location>
</feature>
<organism evidence="5 6">
    <name type="scientific">Priapulus caudatus</name>
    <name type="common">Priapulid worm</name>
    <dbReference type="NCBI Taxonomy" id="37621"/>
    <lineage>
        <taxon>Eukaryota</taxon>
        <taxon>Metazoa</taxon>
        <taxon>Ecdysozoa</taxon>
        <taxon>Scalidophora</taxon>
        <taxon>Priapulida</taxon>
        <taxon>Priapulimorpha</taxon>
        <taxon>Priapulimorphida</taxon>
        <taxon>Priapulidae</taxon>
        <taxon>Priapulus</taxon>
    </lineage>
</organism>
<evidence type="ECO:0000256" key="1">
    <source>
        <dbReference type="ARBA" id="ARBA00023157"/>
    </source>
</evidence>
<dbReference type="InterPro" id="IPR050372">
    <property type="entry name" value="Neurexin-related_CASP"/>
</dbReference>
<dbReference type="SMART" id="SM00282">
    <property type="entry name" value="LamG"/>
    <property type="match status" value="2"/>
</dbReference>